<dbReference type="AlphaFoldDB" id="A0AA39QGH9"/>
<name>A0AA39QGH9_9AGAR</name>
<organism evidence="2 3">
    <name type="scientific">Armillaria luteobubalina</name>
    <dbReference type="NCBI Taxonomy" id="153913"/>
    <lineage>
        <taxon>Eukaryota</taxon>
        <taxon>Fungi</taxon>
        <taxon>Dikarya</taxon>
        <taxon>Basidiomycota</taxon>
        <taxon>Agaricomycotina</taxon>
        <taxon>Agaricomycetes</taxon>
        <taxon>Agaricomycetidae</taxon>
        <taxon>Agaricales</taxon>
        <taxon>Marasmiineae</taxon>
        <taxon>Physalacriaceae</taxon>
        <taxon>Armillaria</taxon>
    </lineage>
</organism>
<keyword evidence="3" id="KW-1185">Reference proteome</keyword>
<reference evidence="2" key="1">
    <citation type="submission" date="2023-06" db="EMBL/GenBank/DDBJ databases">
        <authorList>
            <consortium name="Lawrence Berkeley National Laboratory"/>
            <person name="Ahrendt S."/>
            <person name="Sahu N."/>
            <person name="Indic B."/>
            <person name="Wong-Bajracharya J."/>
            <person name="Merenyi Z."/>
            <person name="Ke H.-M."/>
            <person name="Monk M."/>
            <person name="Kocsube S."/>
            <person name="Drula E."/>
            <person name="Lipzen A."/>
            <person name="Balint B."/>
            <person name="Henrissat B."/>
            <person name="Andreopoulos B."/>
            <person name="Martin F.M."/>
            <person name="Harder C.B."/>
            <person name="Rigling D."/>
            <person name="Ford K.L."/>
            <person name="Foster G.D."/>
            <person name="Pangilinan J."/>
            <person name="Papanicolaou A."/>
            <person name="Barry K."/>
            <person name="LaButti K."/>
            <person name="Viragh M."/>
            <person name="Koriabine M."/>
            <person name="Yan M."/>
            <person name="Riley R."/>
            <person name="Champramary S."/>
            <person name="Plett K.L."/>
            <person name="Tsai I.J."/>
            <person name="Slot J."/>
            <person name="Sipos G."/>
            <person name="Plett J."/>
            <person name="Nagy L.G."/>
            <person name="Grigoriev I.V."/>
        </authorList>
    </citation>
    <scope>NUCLEOTIDE SEQUENCE</scope>
    <source>
        <strain evidence="2">HWK02</strain>
    </source>
</reference>
<protein>
    <submittedName>
        <fullName evidence="2">Uncharacterized protein</fullName>
    </submittedName>
</protein>
<dbReference type="Proteomes" id="UP001175228">
    <property type="component" value="Unassembled WGS sequence"/>
</dbReference>
<evidence type="ECO:0000313" key="3">
    <source>
        <dbReference type="Proteomes" id="UP001175228"/>
    </source>
</evidence>
<gene>
    <name evidence="2" type="ORF">EDD18DRAFT_1144860</name>
</gene>
<evidence type="ECO:0000256" key="1">
    <source>
        <dbReference type="SAM" id="SignalP"/>
    </source>
</evidence>
<feature type="signal peptide" evidence="1">
    <location>
        <begin position="1"/>
        <end position="17"/>
    </location>
</feature>
<proteinExistence type="predicted"/>
<dbReference type="EMBL" id="JAUEPU010000006">
    <property type="protein sequence ID" value="KAK0501894.1"/>
    <property type="molecule type" value="Genomic_DNA"/>
</dbReference>
<comment type="caution">
    <text evidence="2">The sequence shown here is derived from an EMBL/GenBank/DDBJ whole genome shotgun (WGS) entry which is preliminary data.</text>
</comment>
<evidence type="ECO:0000313" key="2">
    <source>
        <dbReference type="EMBL" id="KAK0501894.1"/>
    </source>
</evidence>
<feature type="chain" id="PRO_5041246842" evidence="1">
    <location>
        <begin position="18"/>
        <end position="104"/>
    </location>
</feature>
<keyword evidence="1" id="KW-0732">Signal</keyword>
<accession>A0AA39QGH9</accession>
<sequence length="104" mass="11495">MVTVLLVLAVAIRISNLSRLYLGGNILCPLCARVIRRMQCSGRSMIVAGALSTLSDPLEWSLEGSQARDPHYWKEARNVRVLSLEELGATLASVQENCLIPKRM</sequence>